<evidence type="ECO:0000313" key="1">
    <source>
        <dbReference type="EMBL" id="MEG3435557.1"/>
    </source>
</evidence>
<proteinExistence type="predicted"/>
<keyword evidence="2" id="KW-1185">Reference proteome</keyword>
<accession>A0AAW9QCS6</accession>
<evidence type="ECO:0000313" key="2">
    <source>
        <dbReference type="Proteomes" id="UP001328733"/>
    </source>
</evidence>
<protein>
    <submittedName>
        <fullName evidence="1">DUF2993 domain-containing protein</fullName>
    </submittedName>
</protein>
<name>A0AAW9QCS6_9CHRO</name>
<dbReference type="RefSeq" id="WP_332863006.1">
    <property type="nucleotide sequence ID" value="NZ_JBAFSM010000001.1"/>
</dbReference>
<sequence>MVLNFDSLGEKTLNKIAEMALSSRMEKADRLTVRVKTDPNLLAQGMLESLAIDGRGLVMNPSLQMQEMRIDLDTIAVSPFKALMGNIQLTRPSQGTIYVVLNEADIETAYRSSSLPRKRIEGVTCHVRSNGQISVRLQVRSLPSGDRETLDFIVTPKMSGETVTADITGLEEIPSEFAGEIVNRTREIFHLKNFEIDGISLSIERVGIEEGKVTLQGRAGITRFPTR</sequence>
<dbReference type="EMBL" id="JBAFSM010000001">
    <property type="protein sequence ID" value="MEG3435557.1"/>
    <property type="molecule type" value="Genomic_DNA"/>
</dbReference>
<reference evidence="1 2" key="1">
    <citation type="submission" date="2024-01" db="EMBL/GenBank/DDBJ databases">
        <title>Genomic insights into the taxonomy and metabolism of the cyanobacterium Pannus brasiliensis CCIBt3594.</title>
        <authorList>
            <person name="Machado M."/>
            <person name="Botero N.B."/>
            <person name="Andreote A.P.D."/>
            <person name="Feitosa A.M.T."/>
            <person name="Popin R."/>
            <person name="Sivonen K."/>
            <person name="Fiore M.F."/>
        </authorList>
    </citation>
    <scope>NUCLEOTIDE SEQUENCE [LARGE SCALE GENOMIC DNA]</scope>
    <source>
        <strain evidence="1 2">CCIBt3594</strain>
    </source>
</reference>
<organism evidence="1 2">
    <name type="scientific">Pannus brasiliensis CCIBt3594</name>
    <dbReference type="NCBI Taxonomy" id="1427578"/>
    <lineage>
        <taxon>Bacteria</taxon>
        <taxon>Bacillati</taxon>
        <taxon>Cyanobacteriota</taxon>
        <taxon>Cyanophyceae</taxon>
        <taxon>Oscillatoriophycideae</taxon>
        <taxon>Chroococcales</taxon>
        <taxon>Microcystaceae</taxon>
        <taxon>Pannus</taxon>
    </lineage>
</organism>
<dbReference type="AlphaFoldDB" id="A0AAW9QCS6"/>
<dbReference type="InterPro" id="IPR021373">
    <property type="entry name" value="DUF2993"/>
</dbReference>
<comment type="caution">
    <text evidence="1">The sequence shown here is derived from an EMBL/GenBank/DDBJ whole genome shotgun (WGS) entry which is preliminary data.</text>
</comment>
<dbReference type="Pfam" id="PF11209">
    <property type="entry name" value="LmeA"/>
    <property type="match status" value="1"/>
</dbReference>
<gene>
    <name evidence="1" type="ORF">V0288_00355</name>
</gene>
<dbReference type="Proteomes" id="UP001328733">
    <property type="component" value="Unassembled WGS sequence"/>
</dbReference>